<dbReference type="GO" id="GO:0005737">
    <property type="term" value="C:cytoplasm"/>
    <property type="evidence" value="ECO:0007669"/>
    <property type="project" value="UniProtKB-SubCell"/>
</dbReference>
<dbReference type="PANTHER" id="PTHR43629:SF2">
    <property type="entry name" value="RHODANESE-LIKE_PPIC DOMAIN-CONTAINING PROTEIN 12, CHLOROPLASTIC"/>
    <property type="match status" value="1"/>
</dbReference>
<dbReference type="EMBL" id="HBFR01018210">
    <property type="protein sequence ID" value="CAD8886039.1"/>
    <property type="molecule type" value="Transcribed_RNA"/>
</dbReference>
<protein>
    <recommendedName>
        <fullName evidence="6">Peptidyl-prolyl cis-trans isomerase</fullName>
        <ecNumber evidence="6">5.2.1.8</ecNumber>
    </recommendedName>
</protein>
<feature type="chain" id="PRO_5035952627" description="Peptidyl-prolyl cis-trans isomerase" evidence="6">
    <location>
        <begin position="17"/>
        <end position="155"/>
    </location>
</feature>
<proteinExistence type="inferred from homology"/>
<dbReference type="AlphaFoldDB" id="A0A6U5GEF3"/>
<evidence type="ECO:0000259" key="7">
    <source>
        <dbReference type="PROSITE" id="PS50198"/>
    </source>
</evidence>
<keyword evidence="5 6" id="KW-0697">Rotamase</keyword>
<dbReference type="PANTHER" id="PTHR43629">
    <property type="entry name" value="PEPTIDYL-PROLYL CIS-TRANS ISOMERASE"/>
    <property type="match status" value="1"/>
</dbReference>
<evidence type="ECO:0000256" key="3">
    <source>
        <dbReference type="ARBA" id="ARBA00022490"/>
    </source>
</evidence>
<evidence type="ECO:0000256" key="2">
    <source>
        <dbReference type="ARBA" id="ARBA00007656"/>
    </source>
</evidence>
<dbReference type="InterPro" id="IPR046357">
    <property type="entry name" value="PPIase_dom_sf"/>
</dbReference>
<sequence>MRTFLLLLTSLAAASAFSPVGTPSRSRPIRHALRMRFFDALFAPKSASASHILITGPRASEQCEKLKMDIYRKAIGGGDPRAGVSAPALMEAFSQQARAKSTCPSKKQGGSLGTFLPGEMVPEFDAVVFKETVGVVHGPVETKFGSHLILVTDRK</sequence>
<feature type="signal peptide" evidence="6">
    <location>
        <begin position="1"/>
        <end position="16"/>
    </location>
</feature>
<feature type="domain" description="PpiC" evidence="7">
    <location>
        <begin position="44"/>
        <end position="153"/>
    </location>
</feature>
<gene>
    <name evidence="8" type="ORF">CHYS00102_LOCUS13236</name>
    <name evidence="9" type="ORF">CHYS00102_LOCUS13237</name>
</gene>
<accession>A0A6U5GEF3</accession>
<dbReference type="PROSITE" id="PS50198">
    <property type="entry name" value="PPIC_PPIASE_2"/>
    <property type="match status" value="1"/>
</dbReference>
<dbReference type="Pfam" id="PF00639">
    <property type="entry name" value="Rotamase"/>
    <property type="match status" value="1"/>
</dbReference>
<evidence type="ECO:0000313" key="9">
    <source>
        <dbReference type="EMBL" id="CAD8886039.1"/>
    </source>
</evidence>
<keyword evidence="6" id="KW-0732">Signal</keyword>
<evidence type="ECO:0000256" key="6">
    <source>
        <dbReference type="RuleBase" id="RU363014"/>
    </source>
</evidence>
<evidence type="ECO:0000313" key="8">
    <source>
        <dbReference type="EMBL" id="CAD8886038.1"/>
    </source>
</evidence>
<dbReference type="Gene3D" id="3.10.50.40">
    <property type="match status" value="1"/>
</dbReference>
<dbReference type="SUPFAM" id="SSF54534">
    <property type="entry name" value="FKBP-like"/>
    <property type="match status" value="1"/>
</dbReference>
<dbReference type="InterPro" id="IPR023058">
    <property type="entry name" value="PPIase_PpiC_CS"/>
</dbReference>
<evidence type="ECO:0000256" key="5">
    <source>
        <dbReference type="PROSITE-ProRule" id="PRU00278"/>
    </source>
</evidence>
<evidence type="ECO:0000256" key="1">
    <source>
        <dbReference type="ARBA" id="ARBA00004496"/>
    </source>
</evidence>
<reference evidence="9" key="1">
    <citation type="submission" date="2021-01" db="EMBL/GenBank/DDBJ databases">
        <authorList>
            <person name="Corre E."/>
            <person name="Pelletier E."/>
            <person name="Niang G."/>
            <person name="Scheremetjew M."/>
            <person name="Finn R."/>
            <person name="Kale V."/>
            <person name="Holt S."/>
            <person name="Cochrane G."/>
            <person name="Meng A."/>
            <person name="Brown T."/>
            <person name="Cohen L."/>
        </authorList>
    </citation>
    <scope>NUCLEOTIDE SEQUENCE</scope>
    <source>
        <strain evidence="9">308</strain>
    </source>
</reference>
<comment type="function">
    <text evidence="4">PPIases accelerate the folding of proteins. It prefers amino acid residues with hydrophobic side chains like leucine and phenylalanine in the P1 position of the peptides substrates.</text>
</comment>
<name>A0A6U5GEF3_9STRA</name>
<comment type="catalytic activity">
    <reaction evidence="6">
        <text>[protein]-peptidylproline (omega=180) = [protein]-peptidylproline (omega=0)</text>
        <dbReference type="Rhea" id="RHEA:16237"/>
        <dbReference type="Rhea" id="RHEA-COMP:10747"/>
        <dbReference type="Rhea" id="RHEA-COMP:10748"/>
        <dbReference type="ChEBI" id="CHEBI:83833"/>
        <dbReference type="ChEBI" id="CHEBI:83834"/>
        <dbReference type="EC" id="5.2.1.8"/>
    </reaction>
</comment>
<dbReference type="PROSITE" id="PS01096">
    <property type="entry name" value="PPIC_PPIASE_1"/>
    <property type="match status" value="1"/>
</dbReference>
<comment type="subcellular location">
    <subcellularLocation>
        <location evidence="1">Cytoplasm</location>
    </subcellularLocation>
</comment>
<dbReference type="InterPro" id="IPR052204">
    <property type="entry name" value="PpiC/parvulin_rotamase"/>
</dbReference>
<dbReference type="GO" id="GO:0003755">
    <property type="term" value="F:peptidyl-prolyl cis-trans isomerase activity"/>
    <property type="evidence" value="ECO:0007669"/>
    <property type="project" value="UniProtKB-UniRule"/>
</dbReference>
<dbReference type="EMBL" id="HBFR01018208">
    <property type="protein sequence ID" value="CAD8886038.1"/>
    <property type="molecule type" value="Transcribed_RNA"/>
</dbReference>
<organism evidence="9">
    <name type="scientific">Corethron hystrix</name>
    <dbReference type="NCBI Taxonomy" id="216773"/>
    <lineage>
        <taxon>Eukaryota</taxon>
        <taxon>Sar</taxon>
        <taxon>Stramenopiles</taxon>
        <taxon>Ochrophyta</taxon>
        <taxon>Bacillariophyta</taxon>
        <taxon>Coscinodiscophyceae</taxon>
        <taxon>Corethrophycidae</taxon>
        <taxon>Corethrales</taxon>
        <taxon>Corethraceae</taxon>
        <taxon>Corethron</taxon>
    </lineage>
</organism>
<dbReference type="InterPro" id="IPR000297">
    <property type="entry name" value="PPIase_PpiC"/>
</dbReference>
<keyword evidence="3" id="KW-0963">Cytoplasm</keyword>
<evidence type="ECO:0000256" key="4">
    <source>
        <dbReference type="ARBA" id="ARBA00046231"/>
    </source>
</evidence>
<dbReference type="EC" id="5.2.1.8" evidence="6"/>
<keyword evidence="5 6" id="KW-0413">Isomerase</keyword>
<comment type="similarity">
    <text evidence="2">Belongs to the PpiC/parvulin rotamase family.</text>
</comment>